<keyword evidence="2" id="KW-1185">Reference proteome</keyword>
<dbReference type="EMBL" id="JANBVB010001428">
    <property type="protein sequence ID" value="KAJ2890267.1"/>
    <property type="molecule type" value="Genomic_DNA"/>
</dbReference>
<accession>A0ACC1LYV7</accession>
<name>A0ACC1LYV7_9FUNG</name>
<evidence type="ECO:0000313" key="2">
    <source>
        <dbReference type="Proteomes" id="UP001139981"/>
    </source>
</evidence>
<feature type="non-terminal residue" evidence="1">
    <location>
        <position position="289"/>
    </location>
</feature>
<gene>
    <name evidence="1" type="ORF">IWW38_004229</name>
</gene>
<proteinExistence type="predicted"/>
<dbReference type="Proteomes" id="UP001139981">
    <property type="component" value="Unassembled WGS sequence"/>
</dbReference>
<evidence type="ECO:0000313" key="1">
    <source>
        <dbReference type="EMBL" id="KAJ2890267.1"/>
    </source>
</evidence>
<protein>
    <submittedName>
        <fullName evidence="1">Uncharacterized protein</fullName>
    </submittedName>
</protein>
<organism evidence="1 2">
    <name type="scientific">Coemansia aciculifera</name>
    <dbReference type="NCBI Taxonomy" id="417176"/>
    <lineage>
        <taxon>Eukaryota</taxon>
        <taxon>Fungi</taxon>
        <taxon>Fungi incertae sedis</taxon>
        <taxon>Zoopagomycota</taxon>
        <taxon>Kickxellomycotina</taxon>
        <taxon>Kickxellomycetes</taxon>
        <taxon>Kickxellales</taxon>
        <taxon>Kickxellaceae</taxon>
        <taxon>Coemansia</taxon>
    </lineage>
</organism>
<comment type="caution">
    <text evidence="1">The sequence shown here is derived from an EMBL/GenBank/DDBJ whole genome shotgun (WGS) entry which is preliminary data.</text>
</comment>
<reference evidence="1" key="1">
    <citation type="submission" date="2022-07" db="EMBL/GenBank/DDBJ databases">
        <title>Phylogenomic reconstructions and comparative analyses of Kickxellomycotina fungi.</title>
        <authorList>
            <person name="Reynolds N.K."/>
            <person name="Stajich J.E."/>
            <person name="Barry K."/>
            <person name="Grigoriev I.V."/>
            <person name="Crous P."/>
            <person name="Smith M.E."/>
        </authorList>
    </citation>
    <scope>NUCLEOTIDE SEQUENCE</scope>
    <source>
        <strain evidence="1">CBS 190363</strain>
    </source>
</reference>
<sequence>MDATTTATAAGGDAIEEVSGNASAQLQLYQAVPLHVDNLYPYTRSLPFHTVPSPKGNTGTRLGHHAELAAHLGGQVKSSVYTLHLQPDICIQWRILDDRKTLELRPLRWISDTDAASEQPEDGDQQIMPAIVNEAVSSATSTWCFASPLLDTVVVADEVTSQGQPQVSVTVCSQDGVVYRLSFASAWDISSDSVAVGDCTSWYQIEWCHDAAGRPISGRKPTILKGLGSGLLAVGCEDMALVWLKWKDDSNNVHGDLKGYITESVSSASGLLQSVKEFIPRMLRRGAST</sequence>